<evidence type="ECO:0000313" key="7">
    <source>
        <dbReference type="Proteomes" id="UP001596496"/>
    </source>
</evidence>
<dbReference type="PRINTS" id="PR00455">
    <property type="entry name" value="HTHTETR"/>
</dbReference>
<reference evidence="7" key="1">
    <citation type="journal article" date="2019" name="Int. J. Syst. Evol. Microbiol.">
        <title>The Global Catalogue of Microorganisms (GCM) 10K type strain sequencing project: providing services to taxonomists for standard genome sequencing and annotation.</title>
        <authorList>
            <consortium name="The Broad Institute Genomics Platform"/>
            <consortium name="The Broad Institute Genome Sequencing Center for Infectious Disease"/>
            <person name="Wu L."/>
            <person name="Ma J."/>
        </authorList>
    </citation>
    <scope>NUCLEOTIDE SEQUENCE [LARGE SCALE GENOMIC DNA]</scope>
    <source>
        <strain evidence="7">CECT 7649</strain>
    </source>
</reference>
<evidence type="ECO:0000313" key="6">
    <source>
        <dbReference type="EMBL" id="MFC7387997.1"/>
    </source>
</evidence>
<comment type="caution">
    <text evidence="6">The sequence shown here is derived from an EMBL/GenBank/DDBJ whole genome shotgun (WGS) entry which is preliminary data.</text>
</comment>
<dbReference type="InterPro" id="IPR001647">
    <property type="entry name" value="HTH_TetR"/>
</dbReference>
<evidence type="ECO:0000256" key="4">
    <source>
        <dbReference type="PROSITE-ProRule" id="PRU00335"/>
    </source>
</evidence>
<dbReference type="InterPro" id="IPR050109">
    <property type="entry name" value="HTH-type_TetR-like_transc_reg"/>
</dbReference>
<evidence type="ECO:0000256" key="3">
    <source>
        <dbReference type="ARBA" id="ARBA00023163"/>
    </source>
</evidence>
<dbReference type="Gene3D" id="1.10.357.10">
    <property type="entry name" value="Tetracycline Repressor, domain 2"/>
    <property type="match status" value="1"/>
</dbReference>
<sequence length="268" mass="29092">MTFARIWQCQICLTVSGRQYGVGMTDEPRAPDAGPVPLRLRRRAAATREILDAAQEQIALHGPSGLSLRSVARSLGMTVQALYHYFPSRDELTTALITEAYHHLADAVQAALDTAPPDGDLPTFITAAEAFRGWGLDNPARFQLIYGTPLLDYQAPSDGRTTAGARRIAAVFLRELFGAFTDEQLARTEVPPLSLALRARFEQLPPEAVGGLPPQAAALFISVWGHLHGLVVLEVFGHTAFIGPLQAEVFRGAMHNLLSDAHRRIPAG</sequence>
<keyword evidence="3" id="KW-0804">Transcription</keyword>
<protein>
    <submittedName>
        <fullName evidence="6">TetR/AcrR family transcriptional regulator</fullName>
    </submittedName>
</protein>
<evidence type="ECO:0000256" key="1">
    <source>
        <dbReference type="ARBA" id="ARBA00023015"/>
    </source>
</evidence>
<dbReference type="SUPFAM" id="SSF48498">
    <property type="entry name" value="Tetracyclin repressor-like, C-terminal domain"/>
    <property type="match status" value="1"/>
</dbReference>
<gene>
    <name evidence="6" type="ORF">ACFQSB_37720</name>
</gene>
<organism evidence="6 7">
    <name type="scientific">Sphaerisporangium rhizosphaerae</name>
    <dbReference type="NCBI Taxonomy" id="2269375"/>
    <lineage>
        <taxon>Bacteria</taxon>
        <taxon>Bacillati</taxon>
        <taxon>Actinomycetota</taxon>
        <taxon>Actinomycetes</taxon>
        <taxon>Streptosporangiales</taxon>
        <taxon>Streptosporangiaceae</taxon>
        <taxon>Sphaerisporangium</taxon>
    </lineage>
</organism>
<dbReference type="PANTHER" id="PTHR30055:SF243">
    <property type="entry name" value="HTH-TYPE TRANSCRIPTIONAL REGULATOR RV1816"/>
    <property type="match status" value="1"/>
</dbReference>
<proteinExistence type="predicted"/>
<keyword evidence="2 4" id="KW-0238">DNA-binding</keyword>
<dbReference type="InterPro" id="IPR036271">
    <property type="entry name" value="Tet_transcr_reg_TetR-rel_C_sf"/>
</dbReference>
<dbReference type="InterPro" id="IPR025996">
    <property type="entry name" value="MT1864/Rv1816-like_C"/>
</dbReference>
<feature type="domain" description="HTH tetR-type" evidence="5">
    <location>
        <begin position="44"/>
        <end position="104"/>
    </location>
</feature>
<dbReference type="PANTHER" id="PTHR30055">
    <property type="entry name" value="HTH-TYPE TRANSCRIPTIONAL REGULATOR RUTR"/>
    <property type="match status" value="1"/>
</dbReference>
<dbReference type="SUPFAM" id="SSF46689">
    <property type="entry name" value="Homeodomain-like"/>
    <property type="match status" value="1"/>
</dbReference>
<dbReference type="RefSeq" id="WP_380831955.1">
    <property type="nucleotide sequence ID" value="NZ_JBHTCG010000049.1"/>
</dbReference>
<keyword evidence="7" id="KW-1185">Reference proteome</keyword>
<dbReference type="PROSITE" id="PS50977">
    <property type="entry name" value="HTH_TETR_2"/>
    <property type="match status" value="1"/>
</dbReference>
<accession>A0ABW2PHP1</accession>
<dbReference type="EMBL" id="JBHTCG010000049">
    <property type="protein sequence ID" value="MFC7387997.1"/>
    <property type="molecule type" value="Genomic_DNA"/>
</dbReference>
<dbReference type="Proteomes" id="UP001596496">
    <property type="component" value="Unassembled WGS sequence"/>
</dbReference>
<keyword evidence="1" id="KW-0805">Transcription regulation</keyword>
<name>A0ABW2PHP1_9ACTN</name>
<feature type="DNA-binding region" description="H-T-H motif" evidence="4">
    <location>
        <begin position="67"/>
        <end position="86"/>
    </location>
</feature>
<evidence type="ECO:0000259" key="5">
    <source>
        <dbReference type="PROSITE" id="PS50977"/>
    </source>
</evidence>
<dbReference type="Pfam" id="PF00440">
    <property type="entry name" value="TetR_N"/>
    <property type="match status" value="1"/>
</dbReference>
<dbReference type="InterPro" id="IPR009057">
    <property type="entry name" value="Homeodomain-like_sf"/>
</dbReference>
<dbReference type="Pfam" id="PF13305">
    <property type="entry name" value="TetR_C_33"/>
    <property type="match status" value="1"/>
</dbReference>
<evidence type="ECO:0000256" key="2">
    <source>
        <dbReference type="ARBA" id="ARBA00023125"/>
    </source>
</evidence>